<dbReference type="EMBL" id="MU003723">
    <property type="protein sequence ID" value="KAF2802382.1"/>
    <property type="molecule type" value="Genomic_DNA"/>
</dbReference>
<reference evidence="4" key="3">
    <citation type="submission" date="2025-04" db="UniProtKB">
        <authorList>
            <consortium name="RefSeq"/>
        </authorList>
    </citation>
    <scope>IDENTIFICATION</scope>
    <source>
        <strain evidence="4">CBS 304.34</strain>
    </source>
</reference>
<name>A0A6A6Y0U7_9PEZI</name>
<keyword evidence="3" id="KW-1185">Reference proteome</keyword>
<accession>A0A6A6Y0U7</accession>
<reference evidence="4" key="2">
    <citation type="submission" date="2020-04" db="EMBL/GenBank/DDBJ databases">
        <authorList>
            <consortium name="NCBI Genome Project"/>
        </authorList>
    </citation>
    <scope>NUCLEOTIDE SEQUENCE</scope>
    <source>
        <strain evidence="4">CBS 304.34</strain>
    </source>
</reference>
<sequence>MRRKTERLYSHVDSYGLTYSLTYELTYGRDARADRRKGECSEASCRTSEPIRSGKVGGV</sequence>
<dbReference type="Proteomes" id="UP000504636">
    <property type="component" value="Unplaced"/>
</dbReference>
<feature type="region of interest" description="Disordered" evidence="1">
    <location>
        <begin position="34"/>
        <end position="59"/>
    </location>
</feature>
<dbReference type="RefSeq" id="XP_033569346.1">
    <property type="nucleotide sequence ID" value="XM_033721360.1"/>
</dbReference>
<gene>
    <name evidence="2 4" type="ORF">BDZ99DRAFT_468861</name>
</gene>
<organism evidence="2">
    <name type="scientific">Mytilinidion resinicola</name>
    <dbReference type="NCBI Taxonomy" id="574789"/>
    <lineage>
        <taxon>Eukaryota</taxon>
        <taxon>Fungi</taxon>
        <taxon>Dikarya</taxon>
        <taxon>Ascomycota</taxon>
        <taxon>Pezizomycotina</taxon>
        <taxon>Dothideomycetes</taxon>
        <taxon>Pleosporomycetidae</taxon>
        <taxon>Mytilinidiales</taxon>
        <taxon>Mytilinidiaceae</taxon>
        <taxon>Mytilinidion</taxon>
    </lineage>
</organism>
<proteinExistence type="predicted"/>
<dbReference type="AlphaFoldDB" id="A0A6A6Y0U7"/>
<reference evidence="2 4" key="1">
    <citation type="journal article" date="2020" name="Stud. Mycol.">
        <title>101 Dothideomycetes genomes: a test case for predicting lifestyles and emergence of pathogens.</title>
        <authorList>
            <person name="Haridas S."/>
            <person name="Albert R."/>
            <person name="Binder M."/>
            <person name="Bloem J."/>
            <person name="Labutti K."/>
            <person name="Salamov A."/>
            <person name="Andreopoulos B."/>
            <person name="Baker S."/>
            <person name="Barry K."/>
            <person name="Bills G."/>
            <person name="Bluhm B."/>
            <person name="Cannon C."/>
            <person name="Castanera R."/>
            <person name="Culley D."/>
            <person name="Daum C."/>
            <person name="Ezra D."/>
            <person name="Gonzalez J."/>
            <person name="Henrissat B."/>
            <person name="Kuo A."/>
            <person name="Liang C."/>
            <person name="Lipzen A."/>
            <person name="Lutzoni F."/>
            <person name="Magnuson J."/>
            <person name="Mondo S."/>
            <person name="Nolan M."/>
            <person name="Ohm R."/>
            <person name="Pangilinan J."/>
            <person name="Park H.-J."/>
            <person name="Ramirez L."/>
            <person name="Alfaro M."/>
            <person name="Sun H."/>
            <person name="Tritt A."/>
            <person name="Yoshinaga Y."/>
            <person name="Zwiers L.-H."/>
            <person name="Turgeon B."/>
            <person name="Goodwin S."/>
            <person name="Spatafora J."/>
            <person name="Crous P."/>
            <person name="Grigoriev I."/>
        </authorList>
    </citation>
    <scope>NUCLEOTIDE SEQUENCE</scope>
    <source>
        <strain evidence="2 4">CBS 304.34</strain>
    </source>
</reference>
<protein>
    <submittedName>
        <fullName evidence="2 4">Uncharacterized protein</fullName>
    </submittedName>
</protein>
<evidence type="ECO:0000313" key="4">
    <source>
        <dbReference type="RefSeq" id="XP_033569346.1"/>
    </source>
</evidence>
<evidence type="ECO:0000313" key="3">
    <source>
        <dbReference type="Proteomes" id="UP000504636"/>
    </source>
</evidence>
<dbReference type="GeneID" id="54462253"/>
<evidence type="ECO:0000256" key="1">
    <source>
        <dbReference type="SAM" id="MobiDB-lite"/>
    </source>
</evidence>
<evidence type="ECO:0000313" key="2">
    <source>
        <dbReference type="EMBL" id="KAF2802382.1"/>
    </source>
</evidence>